<evidence type="ECO:0000256" key="1">
    <source>
        <dbReference type="SAM" id="MobiDB-lite"/>
    </source>
</evidence>
<feature type="compositionally biased region" description="Polar residues" evidence="1">
    <location>
        <begin position="412"/>
        <end position="424"/>
    </location>
</feature>
<feature type="region of interest" description="Disordered" evidence="1">
    <location>
        <begin position="385"/>
        <end position="429"/>
    </location>
</feature>
<accession>A0A3N0YTL1</accession>
<dbReference type="OrthoDB" id="10042433at2759"/>
<name>A0A3N0YTL1_ANAGA</name>
<feature type="compositionally biased region" description="Basic residues" evidence="1">
    <location>
        <begin position="99"/>
        <end position="110"/>
    </location>
</feature>
<reference evidence="2 3" key="1">
    <citation type="submission" date="2018-10" db="EMBL/GenBank/DDBJ databases">
        <title>Genome assembly for a Yunnan-Guizhou Plateau 3E fish, Anabarilius grahami (Regan), and its evolutionary and genetic applications.</title>
        <authorList>
            <person name="Jiang W."/>
        </authorList>
    </citation>
    <scope>NUCLEOTIDE SEQUENCE [LARGE SCALE GENOMIC DNA]</scope>
    <source>
        <strain evidence="2">AG-KIZ</strain>
        <tissue evidence="2">Muscle</tissue>
    </source>
</reference>
<feature type="region of interest" description="Disordered" evidence="1">
    <location>
        <begin position="64"/>
        <end position="140"/>
    </location>
</feature>
<feature type="compositionally biased region" description="Basic residues" evidence="1">
    <location>
        <begin position="73"/>
        <end position="88"/>
    </location>
</feature>
<dbReference type="EMBL" id="RJVU01027559">
    <property type="protein sequence ID" value="ROL49038.1"/>
    <property type="molecule type" value="Genomic_DNA"/>
</dbReference>
<dbReference type="Proteomes" id="UP000281406">
    <property type="component" value="Unassembled WGS sequence"/>
</dbReference>
<sequence>MTNNRELVTNNWDSDQEQTRQPRTNSKQRSDNEMRMRIVIVTDGTGQRSWRSTCRLYYYERSRTGRGQTPANRCKRARQKSNPKHRLWSRQAANDHQTKKQSRVKNTGKARNKEHGDKVENKAKEYSTKHGSSSFSEGHWPGMNTARNLLALRQGPRSLENYVCKFLAITNFSDLPDCVLIDFFCDGINQPLQYELRREGPRSSLSCFWDFALLTVGSLFTVGVADEVRDIAFRPVMAATAEPVGKMGKTITPHSQVKSQLIFVSQVKSLLIFVNPVKSQLIFVSQVKSQLVFVSQVKSPLIFQSHVTSPLIFQSHVTSPMIFQSHVTSPLIFQSHFSAKMAATPEPSAKMAATPEPSEISALAIMATAIWCVWAAYTSAPVHESATEPAPVHESAPEPDPAHDFTPEPASTYESNPESTSVHESTPEFAEVPQPSLMGYGLPVCLDTTTEVVPEFPVCLDTTMEVVSEFPVCLDMTAEVIPELSVCPDATAEVVPELSAHRCMTREDVPVRALEGFSELPSCI</sequence>
<feature type="compositionally biased region" description="Polar residues" evidence="1">
    <location>
        <begin position="1"/>
        <end position="27"/>
    </location>
</feature>
<comment type="caution">
    <text evidence="2">The sequence shown here is derived from an EMBL/GenBank/DDBJ whole genome shotgun (WGS) entry which is preliminary data.</text>
</comment>
<evidence type="ECO:0008006" key="4">
    <source>
        <dbReference type="Google" id="ProtNLM"/>
    </source>
</evidence>
<evidence type="ECO:0000313" key="3">
    <source>
        <dbReference type="Proteomes" id="UP000281406"/>
    </source>
</evidence>
<dbReference type="AlphaFoldDB" id="A0A3N0YTL1"/>
<protein>
    <recommendedName>
        <fullName evidence="4">Retrotransposon gag domain-containing protein</fullName>
    </recommendedName>
</protein>
<feature type="compositionally biased region" description="Basic and acidic residues" evidence="1">
    <location>
        <begin position="111"/>
        <end position="128"/>
    </location>
</feature>
<gene>
    <name evidence="2" type="ORF">DPX16_16653</name>
</gene>
<evidence type="ECO:0000313" key="2">
    <source>
        <dbReference type="EMBL" id="ROL49038.1"/>
    </source>
</evidence>
<keyword evidence="3" id="KW-1185">Reference proteome</keyword>
<feature type="region of interest" description="Disordered" evidence="1">
    <location>
        <begin position="1"/>
        <end position="35"/>
    </location>
</feature>
<organism evidence="2 3">
    <name type="scientific">Anabarilius grahami</name>
    <name type="common">Kanglang fish</name>
    <name type="synonym">Barilius grahami</name>
    <dbReference type="NCBI Taxonomy" id="495550"/>
    <lineage>
        <taxon>Eukaryota</taxon>
        <taxon>Metazoa</taxon>
        <taxon>Chordata</taxon>
        <taxon>Craniata</taxon>
        <taxon>Vertebrata</taxon>
        <taxon>Euteleostomi</taxon>
        <taxon>Actinopterygii</taxon>
        <taxon>Neopterygii</taxon>
        <taxon>Teleostei</taxon>
        <taxon>Ostariophysi</taxon>
        <taxon>Cypriniformes</taxon>
        <taxon>Xenocyprididae</taxon>
        <taxon>Xenocypridinae</taxon>
        <taxon>Xenocypridinae incertae sedis</taxon>
        <taxon>Anabarilius</taxon>
    </lineage>
</organism>
<proteinExistence type="predicted"/>